<name>A0A7W5Z3K4_9HYPH</name>
<protein>
    <submittedName>
        <fullName evidence="1">Anti-sigma factor RsiW</fullName>
    </submittedName>
</protein>
<dbReference type="AlphaFoldDB" id="A0A7W5Z3K4"/>
<dbReference type="Proteomes" id="UP000537592">
    <property type="component" value="Unassembled WGS sequence"/>
</dbReference>
<dbReference type="RefSeq" id="WP_183750977.1">
    <property type="nucleotide sequence ID" value="NZ_JACICC010000002.1"/>
</dbReference>
<sequence length="258" mass="27958">MTHLHDSAHDPVVETDLQRYIDGHISLPRRIAVEAHLAARPELAARVMQDMRLRDELTLALAQVQPAPRPETGQAARRLSRALRWGRRSEALRRLAAVGMFLAIGWFAHAEYGALGIGKVSASGLPPAFVEEAIDRFDERPSVIRESSGGAYDPLHILAETAIALPALPDDWQVQDVAVAPSAYGPGVGLSIATPDMGSISLIALRPGVFDVVPVTIAHRGELAVAYWQIGDVAYALVTQEGAREIDEAASRLLRTLY</sequence>
<dbReference type="EMBL" id="JACICC010000002">
    <property type="protein sequence ID" value="MBB3808966.1"/>
    <property type="molecule type" value="Genomic_DNA"/>
</dbReference>
<evidence type="ECO:0000313" key="2">
    <source>
        <dbReference type="Proteomes" id="UP000537592"/>
    </source>
</evidence>
<proteinExistence type="predicted"/>
<keyword evidence="2" id="KW-1185">Reference proteome</keyword>
<organism evidence="1 2">
    <name type="scientific">Pseudochelatococcus contaminans</name>
    <dbReference type="NCBI Taxonomy" id="1538103"/>
    <lineage>
        <taxon>Bacteria</taxon>
        <taxon>Pseudomonadati</taxon>
        <taxon>Pseudomonadota</taxon>
        <taxon>Alphaproteobacteria</taxon>
        <taxon>Hyphomicrobiales</taxon>
        <taxon>Chelatococcaceae</taxon>
        <taxon>Pseudochelatococcus</taxon>
    </lineage>
</organism>
<reference evidence="1 2" key="1">
    <citation type="submission" date="2020-08" db="EMBL/GenBank/DDBJ databases">
        <title>Genomic Encyclopedia of Type Strains, Phase IV (KMG-IV): sequencing the most valuable type-strain genomes for metagenomic binning, comparative biology and taxonomic classification.</title>
        <authorList>
            <person name="Goeker M."/>
        </authorList>
    </citation>
    <scope>NUCLEOTIDE SEQUENCE [LARGE SCALE GENOMIC DNA]</scope>
    <source>
        <strain evidence="1 2">DSM 28760</strain>
    </source>
</reference>
<comment type="caution">
    <text evidence="1">The sequence shown here is derived from an EMBL/GenBank/DDBJ whole genome shotgun (WGS) entry which is preliminary data.</text>
</comment>
<accession>A0A7W5Z3K4</accession>
<evidence type="ECO:0000313" key="1">
    <source>
        <dbReference type="EMBL" id="MBB3808966.1"/>
    </source>
</evidence>
<gene>
    <name evidence="1" type="ORF">FHS81_001036</name>
</gene>